<evidence type="ECO:0000313" key="3">
    <source>
        <dbReference type="Proteomes" id="UP000176603"/>
    </source>
</evidence>
<gene>
    <name evidence="2" type="ORF">A3E39_03375</name>
</gene>
<keyword evidence="1" id="KW-0472">Membrane</keyword>
<feature type="transmembrane region" description="Helical" evidence="1">
    <location>
        <begin position="100"/>
        <end position="120"/>
    </location>
</feature>
<dbReference type="InterPro" id="IPR043993">
    <property type="entry name" value="T4SS_pilin"/>
</dbReference>
<protein>
    <submittedName>
        <fullName evidence="2">Uncharacterized protein</fullName>
    </submittedName>
</protein>
<keyword evidence="1" id="KW-1133">Transmembrane helix</keyword>
<feature type="transmembrane region" description="Helical" evidence="1">
    <location>
        <begin position="56"/>
        <end position="79"/>
    </location>
</feature>
<keyword evidence="1" id="KW-0812">Transmembrane</keyword>
<evidence type="ECO:0000313" key="2">
    <source>
        <dbReference type="EMBL" id="OGL79552.1"/>
    </source>
</evidence>
<organism evidence="2 3">
    <name type="scientific">Candidatus Uhrbacteria bacterium RIFCSPHIGHO2_12_FULL_60_25</name>
    <dbReference type="NCBI Taxonomy" id="1802399"/>
    <lineage>
        <taxon>Bacteria</taxon>
        <taxon>Candidatus Uhriibacteriota</taxon>
    </lineage>
</organism>
<evidence type="ECO:0000256" key="1">
    <source>
        <dbReference type="SAM" id="Phobius"/>
    </source>
</evidence>
<dbReference type="AlphaFoldDB" id="A0A1F7UMR1"/>
<dbReference type="Pfam" id="PF18895">
    <property type="entry name" value="T4SS_pilin"/>
    <property type="match status" value="1"/>
</dbReference>
<dbReference type="Proteomes" id="UP000176603">
    <property type="component" value="Unassembled WGS sequence"/>
</dbReference>
<name>A0A1F7UMR1_9BACT</name>
<dbReference type="EMBL" id="MGEH01000006">
    <property type="protein sequence ID" value="OGL79552.1"/>
    <property type="molecule type" value="Genomic_DNA"/>
</dbReference>
<reference evidence="2 3" key="1">
    <citation type="journal article" date="2016" name="Nat. Commun.">
        <title>Thousands of microbial genomes shed light on interconnected biogeochemical processes in an aquifer system.</title>
        <authorList>
            <person name="Anantharaman K."/>
            <person name="Brown C.T."/>
            <person name="Hug L.A."/>
            <person name="Sharon I."/>
            <person name="Castelle C.J."/>
            <person name="Probst A.J."/>
            <person name="Thomas B.C."/>
            <person name="Singh A."/>
            <person name="Wilkins M.J."/>
            <person name="Karaoz U."/>
            <person name="Brodie E.L."/>
            <person name="Williams K.H."/>
            <person name="Hubbard S.S."/>
            <person name="Banfield J.F."/>
        </authorList>
    </citation>
    <scope>NUCLEOTIDE SEQUENCE [LARGE SCALE GENOMIC DNA]</scope>
</reference>
<comment type="caution">
    <text evidence="2">The sequence shown here is derived from an EMBL/GenBank/DDBJ whole genome shotgun (WGS) entry which is preliminary data.</text>
</comment>
<proteinExistence type="predicted"/>
<dbReference type="STRING" id="1802399.A3E39_03375"/>
<accession>A0A1F7UMR1</accession>
<sequence length="130" mass="13318">MNHRRVSVVSLALAASIPRIVFAQEFLKNVQGGAKTAAEPSGLATGPELPVLIGNLIGAALGLVGVVLLVMLIYAGFLWMTAGGNTETVKKAQQQIKNAIIGLIIIAASYAITSFVLQSFSGPVTGGGAE</sequence>